<keyword evidence="1" id="KW-1133">Transmembrane helix</keyword>
<reference evidence="2 3" key="1">
    <citation type="submission" date="2014-11" db="EMBL/GenBank/DDBJ databases">
        <authorList>
            <person name="Wibberg Daniel"/>
        </authorList>
    </citation>
    <scope>NUCLEOTIDE SEQUENCE [LARGE SCALE GENOMIC DNA]</scope>
    <source>
        <strain evidence="2">Rhizoctonia solani AG1-IB 7/3/14</strain>
    </source>
</reference>
<dbReference type="AlphaFoldDB" id="A0A0B7FS41"/>
<organism evidence="2 3">
    <name type="scientific">Thanatephorus cucumeris (strain AG1-IB / isolate 7/3/14)</name>
    <name type="common">Lettuce bottom rot fungus</name>
    <name type="synonym">Rhizoctonia solani</name>
    <dbReference type="NCBI Taxonomy" id="1108050"/>
    <lineage>
        <taxon>Eukaryota</taxon>
        <taxon>Fungi</taxon>
        <taxon>Dikarya</taxon>
        <taxon>Basidiomycota</taxon>
        <taxon>Agaricomycotina</taxon>
        <taxon>Agaricomycetes</taxon>
        <taxon>Cantharellales</taxon>
        <taxon>Ceratobasidiaceae</taxon>
        <taxon>Rhizoctonia</taxon>
        <taxon>Rhizoctonia solani AG-1</taxon>
    </lineage>
</organism>
<evidence type="ECO:0008006" key="4">
    <source>
        <dbReference type="Google" id="ProtNLM"/>
    </source>
</evidence>
<dbReference type="EMBL" id="LN679136">
    <property type="protein sequence ID" value="CEL58997.1"/>
    <property type="molecule type" value="Genomic_DNA"/>
</dbReference>
<dbReference type="Pfam" id="PF16015">
    <property type="entry name" value="Promethin"/>
    <property type="match status" value="1"/>
</dbReference>
<feature type="transmembrane region" description="Helical" evidence="1">
    <location>
        <begin position="81"/>
        <end position="108"/>
    </location>
</feature>
<name>A0A0B7FS41_THACB</name>
<accession>A0A0B7FS41</accession>
<feature type="transmembrane region" description="Helical" evidence="1">
    <location>
        <begin position="114"/>
        <end position="132"/>
    </location>
</feature>
<dbReference type="OrthoDB" id="3159957at2759"/>
<protein>
    <recommendedName>
        <fullName evidence="4">Transmembrane protein</fullName>
    </recommendedName>
</protein>
<evidence type="ECO:0000256" key="1">
    <source>
        <dbReference type="SAM" id="Phobius"/>
    </source>
</evidence>
<keyword evidence="1" id="KW-0812">Transmembrane</keyword>
<proteinExistence type="predicted"/>
<sequence>MSDTNHQASSHRANGGYNWDNFRQQAFTAADSMDKQYGIPARNKIIAVGSVYPFTTTLAITFSALAFFPVLTFLTFSFFTLFILLLTGLATALAFAGIVILGACVILLSVLSFALGFSLFFSISGFVVYLAYRFAFHVKGNEGGGMGAWVEETLLRFRLVDIHEVRETLASNGKAKYPDGKVE</sequence>
<dbReference type="STRING" id="1108050.A0A0B7FS41"/>
<gene>
    <name evidence="2" type="ORF">RSOLAG1IB_08995</name>
</gene>
<evidence type="ECO:0000313" key="2">
    <source>
        <dbReference type="EMBL" id="CEL58997.1"/>
    </source>
</evidence>
<dbReference type="Proteomes" id="UP000059188">
    <property type="component" value="Unassembled WGS sequence"/>
</dbReference>
<feature type="transmembrane region" description="Helical" evidence="1">
    <location>
        <begin position="51"/>
        <end position="74"/>
    </location>
</feature>
<evidence type="ECO:0000313" key="3">
    <source>
        <dbReference type="Proteomes" id="UP000059188"/>
    </source>
</evidence>
<keyword evidence="3" id="KW-1185">Reference proteome</keyword>
<keyword evidence="1" id="KW-0472">Membrane</keyword>